<protein>
    <recommendedName>
        <fullName evidence="3">C2H2-type domain-containing protein</fullName>
    </recommendedName>
</protein>
<gene>
    <name evidence="4" type="ORF">CXB51_012849</name>
</gene>
<dbReference type="InterPro" id="IPR036236">
    <property type="entry name" value="Znf_C2H2_sf"/>
</dbReference>
<dbReference type="SUPFAM" id="SSF56672">
    <property type="entry name" value="DNA/RNA polymerases"/>
    <property type="match status" value="1"/>
</dbReference>
<dbReference type="InterPro" id="IPR057670">
    <property type="entry name" value="SH3_retrovirus"/>
</dbReference>
<dbReference type="AlphaFoldDB" id="A0A8J6D693"/>
<dbReference type="Pfam" id="PF07727">
    <property type="entry name" value="RVT_2"/>
    <property type="match status" value="1"/>
</dbReference>
<dbReference type="Proteomes" id="UP000701853">
    <property type="component" value="Chromosome 5"/>
</dbReference>
<feature type="domain" description="C2H2-type" evidence="3">
    <location>
        <begin position="749"/>
        <end position="776"/>
    </location>
</feature>
<dbReference type="GO" id="GO:0008270">
    <property type="term" value="F:zinc ion binding"/>
    <property type="evidence" value="ECO:0007669"/>
    <property type="project" value="UniProtKB-KW"/>
</dbReference>
<dbReference type="PANTHER" id="PTHR11439:SF491">
    <property type="entry name" value="INTEGRASE CATALYTIC DOMAIN-CONTAINING PROTEIN"/>
    <property type="match status" value="1"/>
</dbReference>
<keyword evidence="5" id="KW-1185">Reference proteome</keyword>
<dbReference type="PROSITE" id="PS50157">
    <property type="entry name" value="ZINC_FINGER_C2H2_2"/>
    <property type="match status" value="3"/>
</dbReference>
<feature type="region of interest" description="Disordered" evidence="2">
    <location>
        <begin position="909"/>
        <end position="951"/>
    </location>
</feature>
<name>A0A8J6D693_9ROSI</name>
<feature type="region of interest" description="Disordered" evidence="2">
    <location>
        <begin position="822"/>
        <end position="885"/>
    </location>
</feature>
<keyword evidence="1" id="KW-0479">Metal-binding</keyword>
<feature type="compositionally biased region" description="Polar residues" evidence="2">
    <location>
        <begin position="832"/>
        <end position="853"/>
    </location>
</feature>
<sequence>MEKVRCMLSNANLPKSFWAEAASTACFLINRSPSVAIEKKTPQEVWSGNPANYSDLKIFGYPAYAHVNNGKLEPRSIKCVFLGYKAGVKGYKLWCPENRKVVISRDVVFDETAMLPNLSLKDCSNKENQKQVEHQINTESTPQVSTKIENRVASSPQYSIAKNRTKREIKPPKKYAEADLVAYALNVAEDIDANQEPSNYSEAISCEDSEKWMFAMQEEMESLHKNKTWDLVKLPKGKKTVRCKWVFKKKEGTPGVEEPKYKERLVAKGYSQIPGVDFTDVFSPVVKHSSIRALLGIVAMHDLELEQLDVKTAFLHGELEEDIYMQQPEGFTVSEKEDYVCLLKKSLYGLKQSPRQWYKRFDSFMTSHDFKRSSFDSCVYFKKNNDGSFVYLLLYVDDMFIAAKDKGEIRKVKAQLSEEFEMKDLGPAKKILGMEILRDRKTSKLYLSQKGYIEKLLCRFNMRSARPVSTPLAAHFRLSSALSPQSDDEIEYMSHVPYSSAVGSLMYAMVCSRPDLSYAVSAVSRYMANPGKEHWKAVQWILRYLRGTTDVCLQFGRTEDGVIGYVDADFAGDLDRRRSLTGYVFTIGGCAISWKATLQTTVALSTTEAEYMAITEACKEAIWLKGLFSELNEDLQISTVFCDSQSAIFLTKDQMFHERTKHIDVRYHFVRDIIARGDIVVSKISTHENPADMMTKSLPITKFEHCLDLDSDIQSAVMVPAGSSFLTFLGGKYLNTQETKTPPDSRNRFFCTYCSKGFKWNKALAGHLRIHSRHPPMSKTEGKHFQEGDDDDSFFGCFDCDASFSSMKLLCQHMRLHRDNDSNGVHQPAMPQESNSLSEAATTFKQGTGSTVSPRDDHHNIDLLKDSNDNWSRTEKRGSKRTASEHDIIYDAEPFRVYYGRMKTEETSMESELGAADNESTVELSGNRVKTRDSSNKSKSRSCHGRRSVKKTKAVKSVHRCEICDKTYETGQALGGHKSYHRVKDPLKQRKTEQQSCGEVKMVTRMVLPGLAPEEDDKNPSKRMLDFDFNIPYEE</sequence>
<comment type="caution">
    <text evidence="4">The sequence shown here is derived from an EMBL/GenBank/DDBJ whole genome shotgun (WGS) entry which is preliminary data.</text>
</comment>
<dbReference type="SUPFAM" id="SSF53098">
    <property type="entry name" value="Ribonuclease H-like"/>
    <property type="match status" value="1"/>
</dbReference>
<dbReference type="InterPro" id="IPR013087">
    <property type="entry name" value="Znf_C2H2_type"/>
</dbReference>
<dbReference type="EMBL" id="JAHUZN010000005">
    <property type="protein sequence ID" value="KAG8495200.1"/>
    <property type="molecule type" value="Genomic_DNA"/>
</dbReference>
<dbReference type="InterPro" id="IPR013103">
    <property type="entry name" value="RVT_2"/>
</dbReference>
<feature type="domain" description="C2H2-type" evidence="3">
    <location>
        <begin position="795"/>
        <end position="822"/>
    </location>
</feature>
<dbReference type="PROSITE" id="PS00028">
    <property type="entry name" value="ZINC_FINGER_C2H2_1"/>
    <property type="match status" value="3"/>
</dbReference>
<dbReference type="Gene3D" id="3.30.160.60">
    <property type="entry name" value="Classic Zinc Finger"/>
    <property type="match status" value="1"/>
</dbReference>
<keyword evidence="1" id="KW-0862">Zinc</keyword>
<organism evidence="4 5">
    <name type="scientific">Gossypium anomalum</name>
    <dbReference type="NCBI Taxonomy" id="47600"/>
    <lineage>
        <taxon>Eukaryota</taxon>
        <taxon>Viridiplantae</taxon>
        <taxon>Streptophyta</taxon>
        <taxon>Embryophyta</taxon>
        <taxon>Tracheophyta</taxon>
        <taxon>Spermatophyta</taxon>
        <taxon>Magnoliopsida</taxon>
        <taxon>eudicotyledons</taxon>
        <taxon>Gunneridae</taxon>
        <taxon>Pentapetalae</taxon>
        <taxon>rosids</taxon>
        <taxon>malvids</taxon>
        <taxon>Malvales</taxon>
        <taxon>Malvaceae</taxon>
        <taxon>Malvoideae</taxon>
        <taxon>Gossypium</taxon>
    </lineage>
</organism>
<evidence type="ECO:0000256" key="2">
    <source>
        <dbReference type="SAM" id="MobiDB-lite"/>
    </source>
</evidence>
<accession>A0A8J6D693</accession>
<dbReference type="InterPro" id="IPR012337">
    <property type="entry name" value="RNaseH-like_sf"/>
</dbReference>
<dbReference type="SUPFAM" id="SSF57667">
    <property type="entry name" value="beta-beta-alpha zinc fingers"/>
    <property type="match status" value="1"/>
</dbReference>
<dbReference type="CDD" id="cd09272">
    <property type="entry name" value="RNase_HI_RT_Ty1"/>
    <property type="match status" value="1"/>
</dbReference>
<feature type="domain" description="C2H2-type" evidence="3">
    <location>
        <begin position="959"/>
        <end position="986"/>
    </location>
</feature>
<reference evidence="4 5" key="1">
    <citation type="journal article" date="2021" name="bioRxiv">
        <title>The Gossypium anomalum genome as a resource for cotton improvement and evolutionary analysis of hybrid incompatibility.</title>
        <authorList>
            <person name="Grover C.E."/>
            <person name="Yuan D."/>
            <person name="Arick M.A."/>
            <person name="Miller E.R."/>
            <person name="Hu G."/>
            <person name="Peterson D.G."/>
            <person name="Wendel J.F."/>
            <person name="Udall J.A."/>
        </authorList>
    </citation>
    <scope>NUCLEOTIDE SEQUENCE [LARGE SCALE GENOMIC DNA]</scope>
    <source>
        <strain evidence="4">JFW-Udall</strain>
        <tissue evidence="4">Leaf</tissue>
    </source>
</reference>
<dbReference type="InterPro" id="IPR043502">
    <property type="entry name" value="DNA/RNA_pol_sf"/>
</dbReference>
<dbReference type="Pfam" id="PF13912">
    <property type="entry name" value="zf-C2H2_6"/>
    <property type="match status" value="1"/>
</dbReference>
<proteinExistence type="predicted"/>
<keyword evidence="1" id="KW-0863">Zinc-finger</keyword>
<dbReference type="PANTHER" id="PTHR11439">
    <property type="entry name" value="GAG-POL-RELATED RETROTRANSPOSON"/>
    <property type="match status" value="1"/>
</dbReference>
<dbReference type="Pfam" id="PF25597">
    <property type="entry name" value="SH3_retrovirus"/>
    <property type="match status" value="1"/>
</dbReference>
<dbReference type="OrthoDB" id="975071at2759"/>
<feature type="compositionally biased region" description="Basic and acidic residues" evidence="2">
    <location>
        <begin position="854"/>
        <end position="885"/>
    </location>
</feature>
<dbReference type="SMART" id="SM00355">
    <property type="entry name" value="ZnF_C2H2"/>
    <property type="match status" value="3"/>
</dbReference>
<evidence type="ECO:0000313" key="5">
    <source>
        <dbReference type="Proteomes" id="UP000701853"/>
    </source>
</evidence>
<evidence type="ECO:0000313" key="4">
    <source>
        <dbReference type="EMBL" id="KAG8495200.1"/>
    </source>
</evidence>
<evidence type="ECO:0000259" key="3">
    <source>
        <dbReference type="PROSITE" id="PS50157"/>
    </source>
</evidence>
<evidence type="ECO:0000256" key="1">
    <source>
        <dbReference type="PROSITE-ProRule" id="PRU00042"/>
    </source>
</evidence>
<feature type="compositionally biased region" description="Basic residues" evidence="2">
    <location>
        <begin position="938"/>
        <end position="951"/>
    </location>
</feature>